<reference evidence="3 4" key="1">
    <citation type="submission" date="2018-10" db="EMBL/GenBank/DDBJ databases">
        <title>Sequencing the genomes of 1000 actinobacteria strains.</title>
        <authorList>
            <person name="Klenk H.-P."/>
        </authorList>
    </citation>
    <scope>NUCLEOTIDE SEQUENCE [LARGE SCALE GENOMIC DNA]</scope>
    <source>
        <strain evidence="3 4">DSM 43800</strain>
    </source>
</reference>
<dbReference type="EMBL" id="RBXO01000001">
    <property type="protein sequence ID" value="RKT54034.1"/>
    <property type="molecule type" value="Genomic_DNA"/>
</dbReference>
<protein>
    <recommendedName>
        <fullName evidence="5">Secreted protein</fullName>
    </recommendedName>
</protein>
<dbReference type="Proteomes" id="UP000282084">
    <property type="component" value="Unassembled WGS sequence"/>
</dbReference>
<feature type="signal peptide" evidence="2">
    <location>
        <begin position="1"/>
        <end position="30"/>
    </location>
</feature>
<evidence type="ECO:0000313" key="3">
    <source>
        <dbReference type="EMBL" id="RKT54034.1"/>
    </source>
</evidence>
<dbReference type="AlphaFoldDB" id="A0A495VXV7"/>
<evidence type="ECO:0000313" key="4">
    <source>
        <dbReference type="Proteomes" id="UP000282084"/>
    </source>
</evidence>
<keyword evidence="4" id="KW-1185">Reference proteome</keyword>
<feature type="region of interest" description="Disordered" evidence="1">
    <location>
        <begin position="52"/>
        <end position="86"/>
    </location>
</feature>
<sequence>MKQENRARYALARAGALVIAVIAAFAPATASAGANAPLAEYQYSYEDGLQGWTPKTDQDTGTPECSPHASEVVHSDDRAKDGTHSVNFRADGTHDCGLLWIERRFDAGTTDPVQVALTLSLYSEDTGDAGAGGLNRVQAHVGADCVTDPVLGGSGWDGFHDIAPTSHTGGPGWYGYYFKHNQVTPAADGTVCVGQAVKIASTYPFVIDYYLDETTVTIS</sequence>
<feature type="chain" id="PRO_5038466379" description="Secreted protein" evidence="2">
    <location>
        <begin position="31"/>
        <end position="219"/>
    </location>
</feature>
<evidence type="ECO:0000256" key="2">
    <source>
        <dbReference type="SAM" id="SignalP"/>
    </source>
</evidence>
<feature type="compositionally biased region" description="Basic and acidic residues" evidence="1">
    <location>
        <begin position="71"/>
        <end position="83"/>
    </location>
</feature>
<dbReference type="RefSeq" id="WP_147455089.1">
    <property type="nucleotide sequence ID" value="NZ_RBXO01000001.1"/>
</dbReference>
<keyword evidence="2" id="KW-0732">Signal</keyword>
<dbReference type="OrthoDB" id="3682611at2"/>
<comment type="caution">
    <text evidence="3">The sequence shown here is derived from an EMBL/GenBank/DDBJ whole genome shotgun (WGS) entry which is preliminary data.</text>
</comment>
<evidence type="ECO:0008006" key="5">
    <source>
        <dbReference type="Google" id="ProtNLM"/>
    </source>
</evidence>
<evidence type="ECO:0000256" key="1">
    <source>
        <dbReference type="SAM" id="MobiDB-lite"/>
    </source>
</evidence>
<proteinExistence type="predicted"/>
<feature type="compositionally biased region" description="Polar residues" evidence="1">
    <location>
        <begin position="53"/>
        <end position="63"/>
    </location>
</feature>
<accession>A0A495VXV7</accession>
<organism evidence="3 4">
    <name type="scientific">Saccharothrix australiensis</name>
    <dbReference type="NCBI Taxonomy" id="2072"/>
    <lineage>
        <taxon>Bacteria</taxon>
        <taxon>Bacillati</taxon>
        <taxon>Actinomycetota</taxon>
        <taxon>Actinomycetes</taxon>
        <taxon>Pseudonocardiales</taxon>
        <taxon>Pseudonocardiaceae</taxon>
        <taxon>Saccharothrix</taxon>
    </lineage>
</organism>
<gene>
    <name evidence="3" type="ORF">C8E97_2623</name>
</gene>
<name>A0A495VXV7_9PSEU</name>